<accession>A0AAU2V3R6</accession>
<evidence type="ECO:0000313" key="1">
    <source>
        <dbReference type="EMBL" id="WTW62065.1"/>
    </source>
</evidence>
<protein>
    <submittedName>
        <fullName evidence="1">Uncharacterized protein</fullName>
    </submittedName>
</protein>
<sequence length="232" mass="25102">MTETMMGRRDDALAGRGDERVWCSVSWWLAERGRTPYRVQADGPWGSVSAATVSLFDSLIDVRLQLEAVGWRLLINGARPDVWQSSMLRSSGSTRAYRLHPGAGSSSDDMVELFDGADATSVVSVAEHRAAYEAWMDSVTAAKNRLTAPGPVLTEAMRAQAKRAPGSWLYSIDPAYDPRGTVPPYAVIGAWPVDQRGEPGEFSHNPNYRPSPMALGLPVPTDAVDAATDPLG</sequence>
<dbReference type="AlphaFoldDB" id="A0AAU2V3R6"/>
<dbReference type="EMBL" id="CP108318">
    <property type="protein sequence ID" value="WTW62065.1"/>
    <property type="molecule type" value="Genomic_DNA"/>
</dbReference>
<gene>
    <name evidence="1" type="ORF">OG549_16135</name>
</gene>
<proteinExistence type="predicted"/>
<organism evidence="1">
    <name type="scientific">Streptomyces sp. NBC_00003</name>
    <dbReference type="NCBI Taxonomy" id="2903608"/>
    <lineage>
        <taxon>Bacteria</taxon>
        <taxon>Bacillati</taxon>
        <taxon>Actinomycetota</taxon>
        <taxon>Actinomycetes</taxon>
        <taxon>Kitasatosporales</taxon>
        <taxon>Streptomycetaceae</taxon>
        <taxon>Streptomyces</taxon>
    </lineage>
</organism>
<name>A0AAU2V3R6_9ACTN</name>
<reference evidence="1" key="1">
    <citation type="submission" date="2022-10" db="EMBL/GenBank/DDBJ databases">
        <title>The complete genomes of actinobacterial strains from the NBC collection.</title>
        <authorList>
            <person name="Joergensen T.S."/>
            <person name="Alvarez Arevalo M."/>
            <person name="Sterndorff E.B."/>
            <person name="Faurdal D."/>
            <person name="Vuksanovic O."/>
            <person name="Mourched A.-S."/>
            <person name="Charusanti P."/>
            <person name="Shaw S."/>
            <person name="Blin K."/>
            <person name="Weber T."/>
        </authorList>
    </citation>
    <scope>NUCLEOTIDE SEQUENCE</scope>
    <source>
        <strain evidence="1">NBC_00003</strain>
    </source>
</reference>